<dbReference type="RefSeq" id="WP_042062479.1">
    <property type="nucleotide sequence ID" value="NZ_BAND01000288.1"/>
</dbReference>
<sequence>MGRARRWRLAPGLFSPHGPAILDRYLIVAILRPLLAVLGTCAALFASYGAVDLMGEAANGLLASGSIAAMIGLRVLIALEMLVPIALYLSIVLAFGRLYETSEFAAIWSLRVTPWMVLRAVLVPAGACAVLVGFLSLVVRPWAYERLHELAYRSTLTLNTDALAGGTFYITQDGKRVIHLDSRMRGHGPARHIFMMQRLDDGYMRVVSAQIGYAMRNASSGTPGGPLIRLENAHVYDIAQQDGLPDRVLSLASATEDPTRHGDAMPDRNAVATPTRTLMGSTTPEDISERQWRFSTAISTLILSVLAVALGRGSPRQERFGRVGTALGVYFIYYIALTAARTSVQHGQIGAVPGIWWAPALLSVLAAWLFSRRILERR</sequence>
<evidence type="ECO:0000256" key="5">
    <source>
        <dbReference type="ARBA" id="ARBA00022519"/>
    </source>
</evidence>
<keyword evidence="8 9" id="KW-0472">Membrane</keyword>
<organism evidence="10 11">
    <name type="scientific">Acidomonas methanolica NBRC 104435</name>
    <dbReference type="NCBI Taxonomy" id="1231351"/>
    <lineage>
        <taxon>Bacteria</taxon>
        <taxon>Pseudomonadati</taxon>
        <taxon>Pseudomonadota</taxon>
        <taxon>Alphaproteobacteria</taxon>
        <taxon>Acetobacterales</taxon>
        <taxon>Acetobacteraceae</taxon>
        <taxon>Acidomonas</taxon>
    </lineage>
</organism>
<dbReference type="Proteomes" id="UP000019760">
    <property type="component" value="Unassembled WGS sequence"/>
</dbReference>
<evidence type="ECO:0000256" key="1">
    <source>
        <dbReference type="ARBA" id="ARBA00004429"/>
    </source>
</evidence>
<feature type="transmembrane region" description="Helical" evidence="9">
    <location>
        <begin position="323"/>
        <end position="342"/>
    </location>
</feature>
<dbReference type="AlphaFoldDB" id="A0A023D9G1"/>
<accession>A0A023D9G1</accession>
<evidence type="ECO:0000256" key="7">
    <source>
        <dbReference type="ARBA" id="ARBA00022989"/>
    </source>
</evidence>
<dbReference type="InterPro" id="IPR030922">
    <property type="entry name" value="LptF"/>
</dbReference>
<evidence type="ECO:0000256" key="4">
    <source>
        <dbReference type="ARBA" id="ARBA00022475"/>
    </source>
</evidence>
<dbReference type="InterPro" id="IPR005495">
    <property type="entry name" value="LptG/LptF_permease"/>
</dbReference>
<keyword evidence="6 9" id="KW-0812">Transmembrane</keyword>
<evidence type="ECO:0000256" key="9">
    <source>
        <dbReference type="SAM" id="Phobius"/>
    </source>
</evidence>
<evidence type="ECO:0000256" key="2">
    <source>
        <dbReference type="ARBA" id="ARBA00014213"/>
    </source>
</evidence>
<name>A0A023D9G1_ACIMT</name>
<feature type="transmembrane region" description="Helical" evidence="9">
    <location>
        <begin position="71"/>
        <end position="95"/>
    </location>
</feature>
<proteinExistence type="predicted"/>
<dbReference type="PANTHER" id="PTHR33529">
    <property type="entry name" value="SLR0882 PROTEIN-RELATED"/>
    <property type="match status" value="1"/>
</dbReference>
<protein>
    <recommendedName>
        <fullName evidence="2">Lipopolysaccharide export system permease protein LptF</fullName>
    </recommendedName>
</protein>
<gene>
    <name evidence="10" type="ORF">Amme_328_002</name>
</gene>
<dbReference type="NCBIfam" id="TIGR04407">
    <property type="entry name" value="LptF_YjgP"/>
    <property type="match status" value="1"/>
</dbReference>
<dbReference type="EMBL" id="BAND01000288">
    <property type="protein sequence ID" value="GAJ30763.1"/>
    <property type="molecule type" value="Genomic_DNA"/>
</dbReference>
<dbReference type="PANTHER" id="PTHR33529:SF7">
    <property type="entry name" value="LIPOPOLYSACCHARIDE EXPORT SYSTEM PERMEASE PROTEIN LPTF"/>
    <property type="match status" value="1"/>
</dbReference>
<dbReference type="GO" id="GO:0015920">
    <property type="term" value="P:lipopolysaccharide transport"/>
    <property type="evidence" value="ECO:0007669"/>
    <property type="project" value="TreeGrafter"/>
</dbReference>
<keyword evidence="4" id="KW-1003">Cell membrane</keyword>
<evidence type="ECO:0000256" key="8">
    <source>
        <dbReference type="ARBA" id="ARBA00023136"/>
    </source>
</evidence>
<reference evidence="10 11" key="2">
    <citation type="journal article" date="2014" name="FEMS Microbiol. Lett.">
        <title>Draft genomic DNA sequence of the facultatively methylotrophic bacterium Acidomonas methanolica type strain MB58.</title>
        <authorList>
            <person name="Higashiura N."/>
            <person name="Hadano H."/>
            <person name="Hirakawa H."/>
            <person name="Matsutani M."/>
            <person name="Takabe S."/>
            <person name="Matsushita K."/>
            <person name="Azuma Y."/>
        </authorList>
    </citation>
    <scope>NUCLEOTIDE SEQUENCE [LARGE SCALE GENOMIC DNA]</scope>
    <source>
        <strain evidence="10 11">MB58</strain>
    </source>
</reference>
<dbReference type="GO" id="GO:0043190">
    <property type="term" value="C:ATP-binding cassette (ABC) transporter complex"/>
    <property type="evidence" value="ECO:0007669"/>
    <property type="project" value="InterPro"/>
</dbReference>
<keyword evidence="11" id="KW-1185">Reference proteome</keyword>
<evidence type="ECO:0000313" key="10">
    <source>
        <dbReference type="EMBL" id="GAJ30763.1"/>
    </source>
</evidence>
<evidence type="ECO:0000256" key="6">
    <source>
        <dbReference type="ARBA" id="ARBA00022692"/>
    </source>
</evidence>
<comment type="caution">
    <text evidence="10">The sequence shown here is derived from an EMBL/GenBank/DDBJ whole genome shotgun (WGS) entry which is preliminary data.</text>
</comment>
<feature type="transmembrane region" description="Helical" evidence="9">
    <location>
        <begin position="25"/>
        <end position="51"/>
    </location>
</feature>
<evidence type="ECO:0000313" key="11">
    <source>
        <dbReference type="Proteomes" id="UP000019760"/>
    </source>
</evidence>
<reference evidence="11" key="1">
    <citation type="journal article" date="2014" name="FEMS Microbiol. Lett.">
        <title>Draft Genomic DNA Sequence of the Facultatively Methylotrophic Bacterium Acidomonas methanolica type strain MB58.</title>
        <authorList>
            <person name="Higashiura N."/>
            <person name="Hadano H."/>
            <person name="Hirakawa H."/>
            <person name="Matsutani M."/>
            <person name="Takabe S."/>
            <person name="Matsushita K."/>
            <person name="Azuma Y."/>
        </authorList>
    </citation>
    <scope>NUCLEOTIDE SEQUENCE [LARGE SCALE GENOMIC DNA]</scope>
    <source>
        <strain evidence="11">MB58</strain>
    </source>
</reference>
<comment type="subcellular location">
    <subcellularLocation>
        <location evidence="1">Cell inner membrane</location>
        <topology evidence="1">Multi-pass membrane protein</topology>
    </subcellularLocation>
</comment>
<feature type="transmembrane region" description="Helical" evidence="9">
    <location>
        <begin position="354"/>
        <end position="371"/>
    </location>
</feature>
<dbReference type="Pfam" id="PF03739">
    <property type="entry name" value="LptF_LptG"/>
    <property type="match status" value="1"/>
</dbReference>
<dbReference type="GO" id="GO:0055085">
    <property type="term" value="P:transmembrane transport"/>
    <property type="evidence" value="ECO:0007669"/>
    <property type="project" value="InterPro"/>
</dbReference>
<evidence type="ECO:0000256" key="3">
    <source>
        <dbReference type="ARBA" id="ARBA00022448"/>
    </source>
</evidence>
<feature type="transmembrane region" description="Helical" evidence="9">
    <location>
        <begin position="116"/>
        <end position="139"/>
    </location>
</feature>
<keyword evidence="5" id="KW-0997">Cell inner membrane</keyword>
<keyword evidence="3" id="KW-0813">Transport</keyword>
<keyword evidence="7 9" id="KW-1133">Transmembrane helix</keyword>